<proteinExistence type="predicted"/>
<dbReference type="Proteomes" id="UP000002872">
    <property type="component" value="Unassembled WGS sequence"/>
</dbReference>
<reference evidence="3" key="1">
    <citation type="submission" date="2011-01" db="EMBL/GenBank/DDBJ databases">
        <title>The Genome Sequence of Nematocida parisii strain ERTm3.</title>
        <authorList>
            <consortium name="The Broad Institute Genome Sequencing Platform"/>
            <consortium name="The Broad Institute Genome Sequencing Center for Infectious Disease"/>
            <person name="Cuomo C."/>
            <person name="Troemel E."/>
            <person name="Young S.K."/>
            <person name="Zeng Q."/>
            <person name="Gargeya S."/>
            <person name="Fitzgerald M."/>
            <person name="Haas B."/>
            <person name="Abouelleil A."/>
            <person name="Alvarado L."/>
            <person name="Arachchi H.M."/>
            <person name="Berlin A."/>
            <person name="Chapman S.B."/>
            <person name="Gearin G."/>
            <person name="Goldberg J."/>
            <person name="Griggs A."/>
            <person name="Gujja S."/>
            <person name="Hansen M."/>
            <person name="Heiman D."/>
            <person name="Howarth C."/>
            <person name="Larimer J."/>
            <person name="Lui A."/>
            <person name="MacDonald P.J.P."/>
            <person name="McCowen C."/>
            <person name="Montmayeur A."/>
            <person name="Murphy C."/>
            <person name="Neiman D."/>
            <person name="Pearson M."/>
            <person name="Priest M."/>
            <person name="Roberts A."/>
            <person name="Saif S."/>
            <person name="Shea T."/>
            <person name="Sisk P."/>
            <person name="Stolte C."/>
            <person name="Sykes S."/>
            <person name="Wortman J."/>
            <person name="Nusbaum C."/>
            <person name="Birren B."/>
        </authorList>
    </citation>
    <scope>NUCLEOTIDE SEQUENCE</scope>
    <source>
        <strain evidence="3">ERTm3</strain>
    </source>
</reference>
<evidence type="ECO:0000256" key="2">
    <source>
        <dbReference type="SAM" id="SignalP"/>
    </source>
</evidence>
<gene>
    <name evidence="3" type="ORF">NEQG_02058</name>
</gene>
<accession>I3EFI9</accession>
<dbReference type="AlphaFoldDB" id="I3EFI9"/>
<name>I3EFI9_NEMP3</name>
<protein>
    <recommendedName>
        <fullName evidence="5">Lipoprotein</fullName>
    </recommendedName>
</protein>
<feature type="coiled-coil region" evidence="1">
    <location>
        <begin position="167"/>
        <end position="198"/>
    </location>
</feature>
<dbReference type="HOGENOM" id="CLU_1156671_0_0_1"/>
<feature type="signal peptide" evidence="2">
    <location>
        <begin position="1"/>
        <end position="29"/>
    </location>
</feature>
<keyword evidence="2" id="KW-0732">Signal</keyword>
<evidence type="ECO:0008006" key="5">
    <source>
        <dbReference type="Google" id="ProtNLM"/>
    </source>
</evidence>
<dbReference type="EMBL" id="GL870880">
    <property type="protein sequence ID" value="EIJ87986.1"/>
    <property type="molecule type" value="Genomic_DNA"/>
</dbReference>
<feature type="chain" id="PRO_5003670514" description="Lipoprotein" evidence="2">
    <location>
        <begin position="30"/>
        <end position="240"/>
    </location>
</feature>
<organism evidence="3 4">
    <name type="scientific">Nematocida parisii (strain ERTm3)</name>
    <name type="common">Nematode killer fungus</name>
    <dbReference type="NCBI Taxonomy" id="935791"/>
    <lineage>
        <taxon>Eukaryota</taxon>
        <taxon>Fungi</taxon>
        <taxon>Fungi incertae sedis</taxon>
        <taxon>Microsporidia</taxon>
        <taxon>Nematocida</taxon>
    </lineage>
</organism>
<dbReference type="VEuPathDB" id="MicrosporidiaDB:NEQG_02058"/>
<keyword evidence="4" id="KW-1185">Reference proteome</keyword>
<sequence>MRKIIMIRMKKAEIIRIVLLLCLIGCIQCTEQDKEFWSTANTYDEKSIMYFEKLAENTNGNKEVKVLDIAQYSTEFMKKLQNLKPNAYTPHQNIFVTSNAQSRDTVEIGHKRLEKLIRAMLKIRTKTFHFYNLSLNKDPQDEIKYSQEVLYTSLKSLILDEKNEMRLSDLYAARKEYNSRLESIKKELKKKIENKKKKLFLRKEVLKGFLLKKHSQKNINTKRWIRLSFIPKSIRFLRKH</sequence>
<dbReference type="InParanoid" id="I3EFI9"/>
<keyword evidence="1" id="KW-0175">Coiled coil</keyword>
<evidence type="ECO:0000256" key="1">
    <source>
        <dbReference type="SAM" id="Coils"/>
    </source>
</evidence>
<evidence type="ECO:0000313" key="3">
    <source>
        <dbReference type="EMBL" id="EIJ87986.1"/>
    </source>
</evidence>
<evidence type="ECO:0000313" key="4">
    <source>
        <dbReference type="Proteomes" id="UP000002872"/>
    </source>
</evidence>